<evidence type="ECO:0000256" key="3">
    <source>
        <dbReference type="ARBA" id="ARBA00023027"/>
    </source>
</evidence>
<evidence type="ECO:0000313" key="6">
    <source>
        <dbReference type="EMBL" id="TQR15587.1"/>
    </source>
</evidence>
<dbReference type="Proteomes" id="UP000318937">
    <property type="component" value="Unassembled WGS sequence"/>
</dbReference>
<sequence>MKGIYELLMPSTILYGVGSVKKVGKQANKLGKKALIISDSIMNKLGYVEECQQQLNESGLSYETYLNVDSEPTNIHVKEAMAICSEGLCDHIVAIGGGSCIDTAKAVSVLMTNGGTMTDYFGTGKKITQKPLPVIAIPTTAGTGSEVTKVTVITDTETNVKMMLADASLLPAVAIVDPNLTVSCPKSVTAATGVDALCHAIEAYISRKAHPVTDALALTAIDHIMRSIRIAYEDGTNMDARGEMALGSMLAGAAFSNSSVTLVHGMSRPIGALFHAPHGISNAMLLPAVLEFTMEASIERLAQIGRKVIADAGNYSNEELAIGLINEVKQLCFDLNIPNMKMYGIEEELFTQSLSKMAADAIESGSPANTPKIPTLEEIKALYERCYNYDFSVKMQLA</sequence>
<dbReference type="PANTHER" id="PTHR11496">
    <property type="entry name" value="ALCOHOL DEHYDROGENASE"/>
    <property type="match status" value="1"/>
</dbReference>
<evidence type="ECO:0000259" key="5">
    <source>
        <dbReference type="Pfam" id="PF25137"/>
    </source>
</evidence>
<dbReference type="InterPro" id="IPR018211">
    <property type="entry name" value="ADH_Fe_CS"/>
</dbReference>
<dbReference type="Pfam" id="PF00465">
    <property type="entry name" value="Fe-ADH"/>
    <property type="match status" value="1"/>
</dbReference>
<dbReference type="PROSITE" id="PS00913">
    <property type="entry name" value="ADH_IRON_1"/>
    <property type="match status" value="1"/>
</dbReference>
<dbReference type="GO" id="GO:0046872">
    <property type="term" value="F:metal ion binding"/>
    <property type="evidence" value="ECO:0007669"/>
    <property type="project" value="InterPro"/>
</dbReference>
<dbReference type="FunFam" id="3.40.50.1970:FF:000003">
    <property type="entry name" value="Alcohol dehydrogenase, iron-containing"/>
    <property type="match status" value="1"/>
</dbReference>
<feature type="domain" description="Alcohol dehydrogenase iron-type/glycerol dehydrogenase GldA" evidence="4">
    <location>
        <begin position="10"/>
        <end position="178"/>
    </location>
</feature>
<gene>
    <name evidence="6" type="ORF">FG383_08270</name>
</gene>
<dbReference type="OrthoDB" id="9815791at2"/>
<comment type="similarity">
    <text evidence="1">Belongs to the iron-containing alcohol dehydrogenase family.</text>
</comment>
<dbReference type="GO" id="GO:0004022">
    <property type="term" value="F:alcohol dehydrogenase (NAD+) activity"/>
    <property type="evidence" value="ECO:0007669"/>
    <property type="project" value="UniProtKB-ARBA"/>
</dbReference>
<dbReference type="CDD" id="cd08194">
    <property type="entry name" value="Fe-ADH-like"/>
    <property type="match status" value="1"/>
</dbReference>
<evidence type="ECO:0000256" key="1">
    <source>
        <dbReference type="ARBA" id="ARBA00007358"/>
    </source>
</evidence>
<reference evidence="6 7" key="1">
    <citation type="submission" date="2019-05" db="EMBL/GenBank/DDBJ databases">
        <title>Psychrobacillus vulpis sp. nov., a new species isolated from feces of a red fox that inhabits in The Tablas de Daimiel Natural Park, Albacete, Spain.</title>
        <authorList>
            <person name="Rodriguez M."/>
            <person name="Reina J.C."/>
            <person name="Bejar V."/>
            <person name="Llamas I."/>
        </authorList>
    </citation>
    <scope>NUCLEOTIDE SEQUENCE [LARGE SCALE GENOMIC DNA]</scope>
    <source>
        <strain evidence="6 7">NHI-2</strain>
    </source>
</reference>
<dbReference type="Gene3D" id="3.40.50.1970">
    <property type="match status" value="1"/>
</dbReference>
<dbReference type="PANTHER" id="PTHR11496:SF102">
    <property type="entry name" value="ALCOHOL DEHYDROGENASE 4"/>
    <property type="match status" value="1"/>
</dbReference>
<protein>
    <submittedName>
        <fullName evidence="6">Iron-containing alcohol dehydrogenase</fullName>
    </submittedName>
</protein>
<dbReference type="AlphaFoldDB" id="A0A544TDN9"/>
<organism evidence="6 7">
    <name type="scientific">Psychrobacillus soli</name>
    <dbReference type="NCBI Taxonomy" id="1543965"/>
    <lineage>
        <taxon>Bacteria</taxon>
        <taxon>Bacillati</taxon>
        <taxon>Bacillota</taxon>
        <taxon>Bacilli</taxon>
        <taxon>Bacillales</taxon>
        <taxon>Bacillaceae</taxon>
        <taxon>Psychrobacillus</taxon>
    </lineage>
</organism>
<dbReference type="InterPro" id="IPR039697">
    <property type="entry name" value="Alcohol_dehydrogenase_Fe"/>
</dbReference>
<dbReference type="FunFam" id="1.20.1090.10:FF:000001">
    <property type="entry name" value="Aldehyde-alcohol dehydrogenase"/>
    <property type="match status" value="1"/>
</dbReference>
<dbReference type="SUPFAM" id="SSF56796">
    <property type="entry name" value="Dehydroquinate synthase-like"/>
    <property type="match status" value="1"/>
</dbReference>
<comment type="caution">
    <text evidence="6">The sequence shown here is derived from an EMBL/GenBank/DDBJ whole genome shotgun (WGS) entry which is preliminary data.</text>
</comment>
<dbReference type="InterPro" id="IPR056798">
    <property type="entry name" value="ADH_Fe_C"/>
</dbReference>
<dbReference type="RefSeq" id="WP_142606795.1">
    <property type="nucleotide sequence ID" value="NZ_VDGG01000014.1"/>
</dbReference>
<evidence type="ECO:0000256" key="2">
    <source>
        <dbReference type="ARBA" id="ARBA00023002"/>
    </source>
</evidence>
<keyword evidence="7" id="KW-1185">Reference proteome</keyword>
<keyword evidence="3" id="KW-0520">NAD</keyword>
<feature type="domain" description="Fe-containing alcohol dehydrogenase-like C-terminal" evidence="5">
    <location>
        <begin position="189"/>
        <end position="386"/>
    </location>
</feature>
<evidence type="ECO:0000313" key="7">
    <source>
        <dbReference type="Proteomes" id="UP000318937"/>
    </source>
</evidence>
<dbReference type="EMBL" id="VDGG01000014">
    <property type="protein sequence ID" value="TQR15587.1"/>
    <property type="molecule type" value="Genomic_DNA"/>
</dbReference>
<dbReference type="InterPro" id="IPR001670">
    <property type="entry name" value="ADH_Fe/GldA"/>
</dbReference>
<accession>A0A544TDN9</accession>
<proteinExistence type="inferred from homology"/>
<dbReference type="Pfam" id="PF25137">
    <property type="entry name" value="ADH_Fe_C"/>
    <property type="match status" value="1"/>
</dbReference>
<evidence type="ECO:0000259" key="4">
    <source>
        <dbReference type="Pfam" id="PF00465"/>
    </source>
</evidence>
<dbReference type="Gene3D" id="1.20.1090.10">
    <property type="entry name" value="Dehydroquinate synthase-like - alpha domain"/>
    <property type="match status" value="1"/>
</dbReference>
<keyword evidence="2" id="KW-0560">Oxidoreductase</keyword>
<name>A0A544TDN9_9BACI</name>